<keyword evidence="6" id="KW-1185">Reference proteome</keyword>
<dbReference type="SUPFAM" id="SSF81901">
    <property type="entry name" value="HCP-like"/>
    <property type="match status" value="3"/>
</dbReference>
<dbReference type="SMART" id="SM00028">
    <property type="entry name" value="TPR"/>
    <property type="match status" value="8"/>
</dbReference>
<feature type="compositionally biased region" description="Low complexity" evidence="4">
    <location>
        <begin position="1397"/>
        <end position="1407"/>
    </location>
</feature>
<feature type="compositionally biased region" description="Low complexity" evidence="4">
    <location>
        <begin position="762"/>
        <end position="776"/>
    </location>
</feature>
<dbReference type="RefSeq" id="WP_358290249.1">
    <property type="nucleotide sequence ID" value="NZ_JBEYGJ010000042.1"/>
</dbReference>
<evidence type="ECO:0000256" key="2">
    <source>
        <dbReference type="ARBA" id="ARBA00022803"/>
    </source>
</evidence>
<feature type="region of interest" description="Disordered" evidence="4">
    <location>
        <begin position="598"/>
        <end position="625"/>
    </location>
</feature>
<reference evidence="5 6" key="1">
    <citation type="submission" date="2024-10" db="EMBL/GenBank/DDBJ databases">
        <title>The Natural Products Discovery Center: Release of the First 8490 Sequenced Strains for Exploring Actinobacteria Biosynthetic Diversity.</title>
        <authorList>
            <person name="Kalkreuter E."/>
            <person name="Kautsar S.A."/>
            <person name="Yang D."/>
            <person name="Bader C.D."/>
            <person name="Teijaro C.N."/>
            <person name="Fluegel L."/>
            <person name="Davis C.M."/>
            <person name="Simpson J.R."/>
            <person name="Lauterbach L."/>
            <person name="Steele A.D."/>
            <person name="Gui C."/>
            <person name="Meng S."/>
            <person name="Li G."/>
            <person name="Viehrig K."/>
            <person name="Ye F."/>
            <person name="Su P."/>
            <person name="Kiefer A.F."/>
            <person name="Nichols A."/>
            <person name="Cepeda A.J."/>
            <person name="Yan W."/>
            <person name="Fan B."/>
            <person name="Jiang Y."/>
            <person name="Adhikari A."/>
            <person name="Zheng C.-J."/>
            <person name="Schuster L."/>
            <person name="Cowan T.M."/>
            <person name="Smanski M.J."/>
            <person name="Chevrette M.G."/>
            <person name="De Carvalho L.P.S."/>
            <person name="Shen B."/>
        </authorList>
    </citation>
    <scope>NUCLEOTIDE SEQUENCE [LARGE SCALE GENOMIC DNA]</scope>
    <source>
        <strain evidence="5 6">NPDC007066</strain>
    </source>
</reference>
<proteinExistence type="predicted"/>
<dbReference type="PANTHER" id="PTHR45586:SF1">
    <property type="entry name" value="LIPOPOLYSACCHARIDE ASSEMBLY PROTEIN B"/>
    <property type="match status" value="1"/>
</dbReference>
<gene>
    <name evidence="5" type="ORF">ACFYM3_35580</name>
</gene>
<dbReference type="InterPro" id="IPR011990">
    <property type="entry name" value="TPR-like_helical_dom_sf"/>
</dbReference>
<dbReference type="PROSITE" id="PS50005">
    <property type="entry name" value="TPR"/>
    <property type="match status" value="1"/>
</dbReference>
<evidence type="ECO:0000256" key="3">
    <source>
        <dbReference type="PROSITE-ProRule" id="PRU00339"/>
    </source>
</evidence>
<dbReference type="EMBL" id="JBIAFP010000028">
    <property type="protein sequence ID" value="MFE9229821.1"/>
    <property type="molecule type" value="Genomic_DNA"/>
</dbReference>
<dbReference type="InterPro" id="IPR051012">
    <property type="entry name" value="CellSynth/LPSAsmb/PSIAsmb"/>
</dbReference>
<evidence type="ECO:0000313" key="5">
    <source>
        <dbReference type="EMBL" id="MFE9229821.1"/>
    </source>
</evidence>
<keyword evidence="2 3" id="KW-0802">TPR repeat</keyword>
<accession>A0ABW6LR75</accession>
<feature type="region of interest" description="Disordered" evidence="4">
    <location>
        <begin position="755"/>
        <end position="785"/>
    </location>
</feature>
<dbReference type="InterPro" id="IPR009003">
    <property type="entry name" value="Peptidase_S1_PA"/>
</dbReference>
<feature type="repeat" description="TPR" evidence="3">
    <location>
        <begin position="631"/>
        <end position="664"/>
    </location>
</feature>
<name>A0ABW6LR75_9ACTN</name>
<protein>
    <submittedName>
        <fullName evidence="5">Tetratricopeptide repeat protein</fullName>
    </submittedName>
</protein>
<organism evidence="5 6">
    <name type="scientific">Streptomyces massasporeus</name>
    <dbReference type="NCBI Taxonomy" id="67324"/>
    <lineage>
        <taxon>Bacteria</taxon>
        <taxon>Bacillati</taxon>
        <taxon>Actinomycetota</taxon>
        <taxon>Actinomycetes</taxon>
        <taxon>Kitasatosporales</taxon>
        <taxon>Streptomycetaceae</taxon>
        <taxon>Streptomyces</taxon>
    </lineage>
</organism>
<dbReference type="Pfam" id="PF13432">
    <property type="entry name" value="TPR_16"/>
    <property type="match status" value="3"/>
</dbReference>
<dbReference type="Pfam" id="PF13365">
    <property type="entry name" value="Trypsin_2"/>
    <property type="match status" value="1"/>
</dbReference>
<evidence type="ECO:0000313" key="6">
    <source>
        <dbReference type="Proteomes" id="UP001601288"/>
    </source>
</evidence>
<evidence type="ECO:0000256" key="1">
    <source>
        <dbReference type="ARBA" id="ARBA00022737"/>
    </source>
</evidence>
<feature type="region of interest" description="Disordered" evidence="4">
    <location>
        <begin position="1397"/>
        <end position="1420"/>
    </location>
</feature>
<dbReference type="SUPFAM" id="SSF48452">
    <property type="entry name" value="TPR-like"/>
    <property type="match status" value="1"/>
</dbReference>
<dbReference type="InterPro" id="IPR019734">
    <property type="entry name" value="TPR_rpt"/>
</dbReference>
<keyword evidence="1" id="KW-0677">Repeat</keyword>
<dbReference type="SUPFAM" id="SSF50494">
    <property type="entry name" value="Trypsin-like serine proteases"/>
    <property type="match status" value="1"/>
</dbReference>
<sequence>MTTAARERPPWLVSVRRSRTGDPVGAGLLCLPGHILTCAHVVQDDMGPEPPTGPLYVQFQYAPGAGPLRATVVPRLWHPADPDNTGDVAVLRLLDEAPPQARPAPLLRTSESGVWDHRFRTYGYPRGHEARGVPVRGEIIDYAESEWLQLEASPQAGWALEGGFSGAPVWDVEADGVVGMLITRDRVGKKDLRTAYAVLTDALPRYWPELAPHIGDSVSGRTRERLEELLALPLTEDGQLPRVADTAALDIGVSPSKYGTDTSLAPYVRRNPQDQLLEETLDASGFVLLVGPSKAGKSRTMYELLRRVRNGARLIVPKAERSVLDDLTRLALPAGDDRAILWLDDLHHHLRPGGFDLKVLDRCARHEPPIAVVATISAQQRDALIGLDSDVGRTARAILARARHVELSDGLSPHDHAEAQRLYPAEDFSERGIGEQMIAAPSLEQRLADGFAHFPPGWAVTRAAADWQRMGVEGPAPESVVRTLFQSYLDALQPPYRPSQDTRGSTFEDAVRWAGEPVAGDIALIYERALPEGRPGFDTFAYIAEYLDAHGDESFAGMPAFAWECAEAAVDDAQLLSLAYGALVRGEVETAERVLQRALRSGPGADSAGETDSASDTDARGGTDPGRGTAAWAALMLGEVRLYQNRFDEAVELLERAAATGPEDTVPLAQVELASALAMAGDRARARALMEVNLDSRDPQIAQMARAGLGGLLIADGEHERAQELLEAAVASDDDEATAMARAHLGKLLVDEGETTGVHSVPPRGAAARADTAPGARRGDDPVGAGARQWDLPRAVGESVTNQISAVARANLGNLLVNQGKLERGEELLRSVLADGEPHAGQLAAVALADLLIRQERLEEARESLEAVVASEHPVMVPFAKVSLGLVELNTGHYETGEEILREVYDSGHPDQAPRAACVLGQWHISQDRPDTGREWLGRALNFGNDGWDGVALISLAVITEDLQESRRLLERVIEAGYWETLPPAADLLGDLLAGQGDTAGAEAAYRTAIETDHNHWAPVARMDLAVMLVRSQDDRAVAMLTELMASDNPELVPRAADLLGDLHQENGDWDAAETAYRVAIASGHELWGVTAQVDLAIMLADNGHEAGAEVLLRQVTTSRHPIAASWGMTLLGILLVIEGRETEGRVQLSRAISANCPETAPLARFRLAKCHADAGEREPGAELLREILAAPADNPTVTAVAQAYLGAMLLQDGQVDAADELFTDAELSGSSEALAYACLSKGEYLLEMGEVEAARELLEAAIATGEEEIVPCAGAILGIVRLAANEFTEARELLERALEWGDPSMEAMSRRYLGGALYRLGDLAGAESVLTPLAEDEGPDDTEYRAHARLLLAQICSLGGRDEQAVAWCDRVIGAGDPEVEETARRLRAELLLRTGVPGSPGMPSSWPSPPPTGRAAAPPQVALEPALPAVVVAYLGEIAAAEGERAEARYWFERALHSADLKTRELAAARLAVLDTAAGGEPGGHVD</sequence>
<evidence type="ECO:0000256" key="4">
    <source>
        <dbReference type="SAM" id="MobiDB-lite"/>
    </source>
</evidence>
<dbReference type="Gene3D" id="1.25.40.10">
    <property type="entry name" value="Tetratricopeptide repeat domain"/>
    <property type="match status" value="4"/>
</dbReference>
<comment type="caution">
    <text evidence="5">The sequence shown here is derived from an EMBL/GenBank/DDBJ whole genome shotgun (WGS) entry which is preliminary data.</text>
</comment>
<dbReference type="Proteomes" id="UP001601288">
    <property type="component" value="Unassembled WGS sequence"/>
</dbReference>
<dbReference type="PANTHER" id="PTHR45586">
    <property type="entry name" value="TPR REPEAT-CONTAINING PROTEIN PA4667"/>
    <property type="match status" value="1"/>
</dbReference>